<sequence length="189" mass="21596">MFLQGHKYGSAMLFVERDCSAQCQVQQLPLYMAASDVNGRERCGLQWDAAIELLSATEKRTSSFPETVLRTMPSRLRFLSLSAAYALHCVRCIPRAPALHAHTRFFSSISLTQRSQCRVLSYSSLAFRLLNETTYRVVAAGESLLRDAWKPRDQSLSSALPRKVGRWLIRWRPSRSVFFSAFPISFDRR</sequence>
<proteinExistence type="predicted"/>
<accession>A0A232FJ75</accession>
<name>A0A232FJ75_9HYME</name>
<dbReference type="Proteomes" id="UP000215335">
    <property type="component" value="Unassembled WGS sequence"/>
</dbReference>
<organism evidence="1 2">
    <name type="scientific">Trichomalopsis sarcophagae</name>
    <dbReference type="NCBI Taxonomy" id="543379"/>
    <lineage>
        <taxon>Eukaryota</taxon>
        <taxon>Metazoa</taxon>
        <taxon>Ecdysozoa</taxon>
        <taxon>Arthropoda</taxon>
        <taxon>Hexapoda</taxon>
        <taxon>Insecta</taxon>
        <taxon>Pterygota</taxon>
        <taxon>Neoptera</taxon>
        <taxon>Endopterygota</taxon>
        <taxon>Hymenoptera</taxon>
        <taxon>Apocrita</taxon>
        <taxon>Proctotrupomorpha</taxon>
        <taxon>Chalcidoidea</taxon>
        <taxon>Pteromalidae</taxon>
        <taxon>Pteromalinae</taxon>
        <taxon>Trichomalopsis</taxon>
    </lineage>
</organism>
<reference evidence="1 2" key="1">
    <citation type="journal article" date="2017" name="Curr. Biol.">
        <title>The Evolution of Venom by Co-option of Single-Copy Genes.</title>
        <authorList>
            <person name="Martinson E.O."/>
            <person name="Mrinalini"/>
            <person name="Kelkar Y.D."/>
            <person name="Chang C.H."/>
            <person name="Werren J.H."/>
        </authorList>
    </citation>
    <scope>NUCLEOTIDE SEQUENCE [LARGE SCALE GENOMIC DNA]</scope>
    <source>
        <strain evidence="1 2">Alberta</strain>
        <tissue evidence="1">Whole body</tissue>
    </source>
</reference>
<keyword evidence="2" id="KW-1185">Reference proteome</keyword>
<gene>
    <name evidence="1" type="ORF">TSAR_002375</name>
</gene>
<evidence type="ECO:0000313" key="2">
    <source>
        <dbReference type="Proteomes" id="UP000215335"/>
    </source>
</evidence>
<evidence type="ECO:0000313" key="1">
    <source>
        <dbReference type="EMBL" id="OXU30529.1"/>
    </source>
</evidence>
<dbReference type="EMBL" id="NNAY01000152">
    <property type="protein sequence ID" value="OXU30529.1"/>
    <property type="molecule type" value="Genomic_DNA"/>
</dbReference>
<protein>
    <submittedName>
        <fullName evidence="1">Uncharacterized protein</fullName>
    </submittedName>
</protein>
<dbReference type="AlphaFoldDB" id="A0A232FJ75"/>
<comment type="caution">
    <text evidence="1">The sequence shown here is derived from an EMBL/GenBank/DDBJ whole genome shotgun (WGS) entry which is preliminary data.</text>
</comment>